<reference evidence="2 3" key="1">
    <citation type="submission" date="2020-11" db="EMBL/GenBank/DDBJ databases">
        <authorList>
            <person name="Wallbank WR R."/>
            <person name="Pardo Diaz C."/>
            <person name="Kozak K."/>
            <person name="Martin S."/>
            <person name="Jiggins C."/>
            <person name="Moest M."/>
            <person name="Warren A I."/>
            <person name="Generalovic N T."/>
            <person name="Byers J.R.P. K."/>
            <person name="Montejo-Kovacevich G."/>
            <person name="Yen C E."/>
        </authorList>
    </citation>
    <scope>NUCLEOTIDE SEQUENCE [LARGE SCALE GENOMIC DNA]</scope>
</reference>
<accession>A0A7R8Z0X1</accession>
<sequence>MPNSRRENSPKASNGVGGGGGGPQSAATGAGHGKGMPSTSAGAIAGGGSSGSIDSPTKASRASPVHGGGGSSGSPTLPPFTGSAPSRQRSLRDRLKDGITGSFTWQ</sequence>
<evidence type="ECO:0000313" key="2">
    <source>
        <dbReference type="EMBL" id="CAD7093069.1"/>
    </source>
</evidence>
<evidence type="ECO:0000256" key="1">
    <source>
        <dbReference type="SAM" id="MobiDB-lite"/>
    </source>
</evidence>
<proteinExistence type="predicted"/>
<keyword evidence="3" id="KW-1185">Reference proteome</keyword>
<organism evidence="2 3">
    <name type="scientific">Hermetia illucens</name>
    <name type="common">Black soldier fly</name>
    <dbReference type="NCBI Taxonomy" id="343691"/>
    <lineage>
        <taxon>Eukaryota</taxon>
        <taxon>Metazoa</taxon>
        <taxon>Ecdysozoa</taxon>
        <taxon>Arthropoda</taxon>
        <taxon>Hexapoda</taxon>
        <taxon>Insecta</taxon>
        <taxon>Pterygota</taxon>
        <taxon>Neoptera</taxon>
        <taxon>Endopterygota</taxon>
        <taxon>Diptera</taxon>
        <taxon>Brachycera</taxon>
        <taxon>Stratiomyomorpha</taxon>
        <taxon>Stratiomyidae</taxon>
        <taxon>Hermetiinae</taxon>
        <taxon>Hermetia</taxon>
    </lineage>
</organism>
<evidence type="ECO:0000313" key="3">
    <source>
        <dbReference type="Proteomes" id="UP000594454"/>
    </source>
</evidence>
<dbReference type="OrthoDB" id="26679at2759"/>
<dbReference type="AlphaFoldDB" id="A0A7R8Z0X1"/>
<protein>
    <submittedName>
        <fullName evidence="2">Uncharacterized protein</fullName>
    </submittedName>
</protein>
<dbReference type="Proteomes" id="UP000594454">
    <property type="component" value="Chromosome 6"/>
</dbReference>
<dbReference type="EMBL" id="LR899014">
    <property type="protein sequence ID" value="CAD7093069.1"/>
    <property type="molecule type" value="Genomic_DNA"/>
</dbReference>
<name>A0A7R8Z0X1_HERIL</name>
<gene>
    <name evidence="2" type="ORF">HERILL_LOCUS15379</name>
</gene>
<dbReference type="InParanoid" id="A0A7R8Z0X1"/>
<feature type="region of interest" description="Disordered" evidence="1">
    <location>
        <begin position="1"/>
        <end position="106"/>
    </location>
</feature>